<proteinExistence type="predicted"/>
<name>A0A8H8R5H6_9HELO</name>
<dbReference type="SMART" id="SM00256">
    <property type="entry name" value="FBOX"/>
    <property type="match status" value="1"/>
</dbReference>
<dbReference type="InterPro" id="IPR036047">
    <property type="entry name" value="F-box-like_dom_sf"/>
</dbReference>
<evidence type="ECO:0000313" key="3">
    <source>
        <dbReference type="Proteomes" id="UP000431533"/>
    </source>
</evidence>
<reference evidence="2 3" key="1">
    <citation type="submission" date="2018-05" db="EMBL/GenBank/DDBJ databases">
        <title>Genome sequencing and assembly of the regulated plant pathogen Lachnellula willkommii and related sister species for the development of diagnostic species identification markers.</title>
        <authorList>
            <person name="Giroux E."/>
            <person name="Bilodeau G."/>
        </authorList>
    </citation>
    <scope>NUCLEOTIDE SEQUENCE [LARGE SCALE GENOMIC DNA]</scope>
    <source>
        <strain evidence="2 3">CBS 185.66</strain>
    </source>
</reference>
<feature type="domain" description="F-box" evidence="1">
    <location>
        <begin position="47"/>
        <end position="95"/>
    </location>
</feature>
<dbReference type="GeneID" id="41982422"/>
<dbReference type="Pfam" id="PF00646">
    <property type="entry name" value="F-box"/>
    <property type="match status" value="1"/>
</dbReference>
<organism evidence="2 3">
    <name type="scientific">Lachnellula hyalina</name>
    <dbReference type="NCBI Taxonomy" id="1316788"/>
    <lineage>
        <taxon>Eukaryota</taxon>
        <taxon>Fungi</taxon>
        <taxon>Dikarya</taxon>
        <taxon>Ascomycota</taxon>
        <taxon>Pezizomycotina</taxon>
        <taxon>Leotiomycetes</taxon>
        <taxon>Helotiales</taxon>
        <taxon>Lachnaceae</taxon>
        <taxon>Lachnellula</taxon>
    </lineage>
</organism>
<dbReference type="EMBL" id="QGMH01000023">
    <property type="protein sequence ID" value="TVY28982.1"/>
    <property type="molecule type" value="Genomic_DNA"/>
</dbReference>
<dbReference type="SUPFAM" id="SSF81383">
    <property type="entry name" value="F-box domain"/>
    <property type="match status" value="1"/>
</dbReference>
<dbReference type="PROSITE" id="PS50181">
    <property type="entry name" value="FBOX"/>
    <property type="match status" value="1"/>
</dbReference>
<gene>
    <name evidence="2" type="ORF">LHYA1_G002224</name>
</gene>
<accession>A0A8H8R5H6</accession>
<dbReference type="CDD" id="cd09917">
    <property type="entry name" value="F-box_SF"/>
    <property type="match status" value="1"/>
</dbReference>
<dbReference type="RefSeq" id="XP_031007770.1">
    <property type="nucleotide sequence ID" value="XM_031147201.1"/>
</dbReference>
<keyword evidence="3" id="KW-1185">Reference proteome</keyword>
<dbReference type="InterPro" id="IPR001810">
    <property type="entry name" value="F-box_dom"/>
</dbReference>
<dbReference type="AlphaFoldDB" id="A0A8H8R5H6"/>
<evidence type="ECO:0000313" key="2">
    <source>
        <dbReference type="EMBL" id="TVY28982.1"/>
    </source>
</evidence>
<protein>
    <recommendedName>
        <fullName evidence="1">F-box domain-containing protein</fullName>
    </recommendedName>
</protein>
<dbReference type="Proteomes" id="UP000431533">
    <property type="component" value="Unassembled WGS sequence"/>
</dbReference>
<sequence>MRKEDPQKLEADEEPLIDTTAALPLRSKRTERRQKKRQLKETASKQHATLYDLPSEILLEILCFLKPSAIFRLSRTNQALRTFILEEEERIARQVIEVRYKVLAQCFIVPRLLNTLDEEARKALGDGKRHGAGTHSVHGHKKPYQHIAVPDAGVVCTCLTCLLAWNNLCLVVDFAHWQRNLDVGEPIPMIPRGKFPEWNHVLGEINRGVVEKALYGPLYYAAILEAHLKSTVGSIKRHGENKGNRRRRFRMDVGDVRAETDGFLERSGPPSLDFPFHRDNYYMLEAYLPNRGWNKEVEEWRYMPASQHERDVEFVKAWARRRQEEALVEIRNEETVVEVGKEVS</sequence>
<dbReference type="OrthoDB" id="3642468at2759"/>
<evidence type="ECO:0000259" key="1">
    <source>
        <dbReference type="PROSITE" id="PS50181"/>
    </source>
</evidence>
<comment type="caution">
    <text evidence="2">The sequence shown here is derived from an EMBL/GenBank/DDBJ whole genome shotgun (WGS) entry which is preliminary data.</text>
</comment>